<dbReference type="Proteomes" id="UP000774326">
    <property type="component" value="Unassembled WGS sequence"/>
</dbReference>
<dbReference type="SUPFAM" id="SSF53720">
    <property type="entry name" value="ALDH-like"/>
    <property type="match status" value="1"/>
</dbReference>
<evidence type="ECO:0000256" key="6">
    <source>
        <dbReference type="RuleBase" id="RU003345"/>
    </source>
</evidence>
<evidence type="ECO:0000256" key="5">
    <source>
        <dbReference type="PROSITE-ProRule" id="PRU10007"/>
    </source>
</evidence>
<dbReference type="GO" id="GO:0019413">
    <property type="term" value="P:acetate biosynthetic process"/>
    <property type="evidence" value="ECO:0007669"/>
    <property type="project" value="UniProtKB-ARBA"/>
</dbReference>
<proteinExistence type="inferred from homology"/>
<dbReference type="FunFam" id="3.40.309.10:FF:000001">
    <property type="entry name" value="Mitochondrial aldehyde dehydrogenase 2"/>
    <property type="match status" value="1"/>
</dbReference>
<keyword evidence="9" id="KW-1185">Reference proteome</keyword>
<dbReference type="InterPro" id="IPR016162">
    <property type="entry name" value="Ald_DH_N"/>
</dbReference>
<comment type="similarity">
    <text evidence="1 6">Belongs to the aldehyde dehydrogenase family.</text>
</comment>
<dbReference type="PROSITE" id="PS00687">
    <property type="entry name" value="ALDEHYDE_DEHYDR_GLU"/>
    <property type="match status" value="1"/>
</dbReference>
<keyword evidence="2 6" id="KW-0560">Oxidoreductase</keyword>
<dbReference type="InterPro" id="IPR016163">
    <property type="entry name" value="Ald_DH_C"/>
</dbReference>
<accession>A0A9P8Q3E8</accession>
<dbReference type="Gene3D" id="3.40.605.10">
    <property type="entry name" value="Aldehyde Dehydrogenase, Chain A, domain 1"/>
    <property type="match status" value="1"/>
</dbReference>
<evidence type="ECO:0000313" key="8">
    <source>
        <dbReference type="EMBL" id="KAH3682440.1"/>
    </source>
</evidence>
<evidence type="ECO:0000256" key="3">
    <source>
        <dbReference type="ARBA" id="ARBA00053679"/>
    </source>
</evidence>
<dbReference type="PANTHER" id="PTHR11699">
    <property type="entry name" value="ALDEHYDE DEHYDROGENASE-RELATED"/>
    <property type="match status" value="1"/>
</dbReference>
<dbReference type="OrthoDB" id="310895at2759"/>
<evidence type="ECO:0000313" key="9">
    <source>
        <dbReference type="Proteomes" id="UP000774326"/>
    </source>
</evidence>
<name>A0A9P8Q3E8_WICPI</name>
<evidence type="ECO:0000256" key="4">
    <source>
        <dbReference type="ARBA" id="ARBA00069627"/>
    </source>
</evidence>
<comment type="function">
    <text evidence="3">Minor mitochondrial aldehyde dehydrogenase isoform. Plays a role in regulation or biosynthesis of electron transport chain components. Involved in the biosynthesis of acetate during anaerobic growth on glucose.</text>
</comment>
<reference evidence="8" key="2">
    <citation type="submission" date="2021-01" db="EMBL/GenBank/DDBJ databases">
        <authorList>
            <person name="Schikora-Tamarit M.A."/>
        </authorList>
    </citation>
    <scope>NUCLEOTIDE SEQUENCE</scope>
    <source>
        <strain evidence="8">CBS2887</strain>
    </source>
</reference>
<dbReference type="AlphaFoldDB" id="A0A9P8Q3E8"/>
<dbReference type="PROSITE" id="PS00070">
    <property type="entry name" value="ALDEHYDE_DEHYDR_CYS"/>
    <property type="match status" value="1"/>
</dbReference>
<dbReference type="InterPro" id="IPR016160">
    <property type="entry name" value="Ald_DH_CS_CYS"/>
</dbReference>
<sequence>MSAPTSVKITLPNGLEYEQPTGLFINDEFRTSISGKTFEAINPSTEEKICDLYEADKDDVEVAVQSAYKAFQTWSVTEPAIRGQALLKLADLIQENAELIASIESFDNGKALHCARHDVRVAVEYIRSAAGYADKVDGRTINSGDGYFNYTRREALGVCGQIIPWNFPFLMWAWKIAPALATGNTIVLKPASATCLSALFATSLIQKATISINDGTNKFKTIKAFPSGVVAIIPGSGRKCGDAIAAHPLIKKIAFTGSTGVGKGIAVRAAETNLKKVTLELGGKSPNIVFNDADVEQTVQNLVTGIFFNGGEVCCAGSRIYIQEGIYDKIIAAFKAKIETIKVGSPFDESNYQGAQTTPDQFQTVLDYIKKGKEEGATLLTGGERIGSKGFFVQPTVFENVGDDFAILKEEIFGPVAVVAKFKTIDDLIARANDSEFGLACGIHTTDVNKALDVSQRVQAGIVWINTYNDFHQNVPFGGYKESGIGREMGIEAFDNYTQIKAVRLKINRQDA</sequence>
<evidence type="ECO:0000259" key="7">
    <source>
        <dbReference type="Pfam" id="PF00171"/>
    </source>
</evidence>
<dbReference type="InterPro" id="IPR029510">
    <property type="entry name" value="Ald_DH_CS_GLU"/>
</dbReference>
<dbReference type="InterPro" id="IPR015590">
    <property type="entry name" value="Aldehyde_DH_dom"/>
</dbReference>
<dbReference type="GO" id="GO:0004030">
    <property type="term" value="F:aldehyde dehydrogenase [NAD(P)+] activity"/>
    <property type="evidence" value="ECO:0007669"/>
    <property type="project" value="UniProtKB-ARBA"/>
</dbReference>
<dbReference type="FunFam" id="3.40.605.10:FF:000050">
    <property type="entry name" value="Aldehyde dehydrogenase, mitochondrial"/>
    <property type="match status" value="1"/>
</dbReference>
<dbReference type="FunFam" id="3.40.605.10:FF:000026">
    <property type="entry name" value="Aldehyde dehydrogenase, putative"/>
    <property type="match status" value="1"/>
</dbReference>
<protein>
    <recommendedName>
        <fullName evidence="4">Aldehyde dehydrogenase 5, mitochondrial</fullName>
    </recommendedName>
</protein>
<comment type="caution">
    <text evidence="8">The sequence shown here is derived from an EMBL/GenBank/DDBJ whole genome shotgun (WGS) entry which is preliminary data.</text>
</comment>
<dbReference type="Pfam" id="PF00171">
    <property type="entry name" value="Aldedh"/>
    <property type="match status" value="1"/>
</dbReference>
<organism evidence="8 9">
    <name type="scientific">Wickerhamomyces pijperi</name>
    <name type="common">Yeast</name>
    <name type="synonym">Pichia pijperi</name>
    <dbReference type="NCBI Taxonomy" id="599730"/>
    <lineage>
        <taxon>Eukaryota</taxon>
        <taxon>Fungi</taxon>
        <taxon>Dikarya</taxon>
        <taxon>Ascomycota</taxon>
        <taxon>Saccharomycotina</taxon>
        <taxon>Saccharomycetes</taxon>
        <taxon>Phaffomycetales</taxon>
        <taxon>Wickerhamomycetaceae</taxon>
        <taxon>Wickerhamomyces</taxon>
    </lineage>
</organism>
<feature type="domain" description="Aldehyde dehydrogenase" evidence="7">
    <location>
        <begin position="34"/>
        <end position="503"/>
    </location>
</feature>
<dbReference type="EMBL" id="JAEUBG010003687">
    <property type="protein sequence ID" value="KAH3682440.1"/>
    <property type="molecule type" value="Genomic_DNA"/>
</dbReference>
<dbReference type="InterPro" id="IPR016161">
    <property type="entry name" value="Ald_DH/histidinol_DH"/>
</dbReference>
<dbReference type="CDD" id="cd07091">
    <property type="entry name" value="ALDH_F1-2_Ald2-like"/>
    <property type="match status" value="1"/>
</dbReference>
<dbReference type="Gene3D" id="3.40.309.10">
    <property type="entry name" value="Aldehyde Dehydrogenase, Chain A, domain 2"/>
    <property type="match status" value="1"/>
</dbReference>
<evidence type="ECO:0000256" key="2">
    <source>
        <dbReference type="ARBA" id="ARBA00023002"/>
    </source>
</evidence>
<gene>
    <name evidence="8" type="ORF">WICPIJ_006582</name>
</gene>
<evidence type="ECO:0000256" key="1">
    <source>
        <dbReference type="ARBA" id="ARBA00009986"/>
    </source>
</evidence>
<reference evidence="8" key="1">
    <citation type="journal article" date="2021" name="Open Biol.">
        <title>Shared evolutionary footprints suggest mitochondrial oxidative damage underlies multiple complex I losses in fungi.</title>
        <authorList>
            <person name="Schikora-Tamarit M.A."/>
            <person name="Marcet-Houben M."/>
            <person name="Nosek J."/>
            <person name="Gabaldon T."/>
        </authorList>
    </citation>
    <scope>NUCLEOTIDE SEQUENCE</scope>
    <source>
        <strain evidence="8">CBS2887</strain>
    </source>
</reference>
<feature type="active site" evidence="5">
    <location>
        <position position="280"/>
    </location>
</feature>